<proteinExistence type="predicted"/>
<keyword evidence="1" id="KW-0812">Transmembrane</keyword>
<dbReference type="Proteomes" id="UP001153321">
    <property type="component" value="Chromosome 7"/>
</dbReference>
<name>A0A9P0N9C3_SPOLI</name>
<gene>
    <name evidence="2" type="ORF">SPLIT_LOCUS11606</name>
</gene>
<keyword evidence="1" id="KW-1133">Transmembrane helix</keyword>
<accession>A0A9P0N9C3</accession>
<keyword evidence="1" id="KW-0472">Membrane</keyword>
<reference evidence="2" key="1">
    <citation type="submission" date="2022-02" db="EMBL/GenBank/DDBJ databases">
        <authorList>
            <person name="King R."/>
        </authorList>
    </citation>
    <scope>NUCLEOTIDE SEQUENCE</scope>
</reference>
<protein>
    <submittedName>
        <fullName evidence="2">Uncharacterized protein</fullName>
    </submittedName>
</protein>
<keyword evidence="3" id="KW-1185">Reference proteome</keyword>
<evidence type="ECO:0000313" key="2">
    <source>
        <dbReference type="EMBL" id="CAH1646254.1"/>
    </source>
</evidence>
<feature type="transmembrane region" description="Helical" evidence="1">
    <location>
        <begin position="136"/>
        <end position="158"/>
    </location>
</feature>
<dbReference type="EMBL" id="LR824538">
    <property type="protein sequence ID" value="CAH1646254.1"/>
    <property type="molecule type" value="Genomic_DNA"/>
</dbReference>
<sequence>MDSEDLLFNFIPMENLQMQKDVSDGGNRKRSNDETLYSYVKRPVKGSKVIRIEIYDAKSFEDRQQNICKCKADFSMPKYVSWIRHLSWLMYSNEAMSILQWDGVQNITCISSEAGMPCLSTGEEVLTTYDFQSSNLWMDVLALFILYLAFHSLAVLALRHRTRRK</sequence>
<evidence type="ECO:0000256" key="1">
    <source>
        <dbReference type="SAM" id="Phobius"/>
    </source>
</evidence>
<dbReference type="AlphaFoldDB" id="A0A9P0N9C3"/>
<organism evidence="2 3">
    <name type="scientific">Spodoptera littoralis</name>
    <name type="common">Egyptian cotton leafworm</name>
    <dbReference type="NCBI Taxonomy" id="7109"/>
    <lineage>
        <taxon>Eukaryota</taxon>
        <taxon>Metazoa</taxon>
        <taxon>Ecdysozoa</taxon>
        <taxon>Arthropoda</taxon>
        <taxon>Hexapoda</taxon>
        <taxon>Insecta</taxon>
        <taxon>Pterygota</taxon>
        <taxon>Neoptera</taxon>
        <taxon>Endopterygota</taxon>
        <taxon>Lepidoptera</taxon>
        <taxon>Glossata</taxon>
        <taxon>Ditrysia</taxon>
        <taxon>Noctuoidea</taxon>
        <taxon>Noctuidae</taxon>
        <taxon>Amphipyrinae</taxon>
        <taxon>Spodoptera</taxon>
    </lineage>
</organism>
<evidence type="ECO:0000313" key="3">
    <source>
        <dbReference type="Proteomes" id="UP001153321"/>
    </source>
</evidence>